<dbReference type="STRING" id="1280847.SAMN04488036_103401"/>
<organism evidence="4 5">
    <name type="scientific">Shimia haliotis</name>
    <dbReference type="NCBI Taxonomy" id="1280847"/>
    <lineage>
        <taxon>Bacteria</taxon>
        <taxon>Pseudomonadati</taxon>
        <taxon>Pseudomonadota</taxon>
        <taxon>Alphaproteobacteria</taxon>
        <taxon>Rhodobacterales</taxon>
        <taxon>Roseobacteraceae</taxon>
    </lineage>
</organism>
<keyword evidence="2 3" id="KW-0143">Chaperone</keyword>
<dbReference type="PANTHER" id="PTHR33643">
    <property type="entry name" value="UREASE ACCESSORY PROTEIN D"/>
    <property type="match status" value="1"/>
</dbReference>
<comment type="function">
    <text evidence="3">Required for maturation of urease via the functional incorporation of the urease nickel metallocenter.</text>
</comment>
<keyword evidence="3" id="KW-0996">Nickel insertion</keyword>
<name>A0A1I4DWF3_9RHOB</name>
<dbReference type="AlphaFoldDB" id="A0A1I4DWF3"/>
<dbReference type="Pfam" id="PF01774">
    <property type="entry name" value="UreD"/>
    <property type="match status" value="1"/>
</dbReference>
<evidence type="ECO:0000313" key="5">
    <source>
        <dbReference type="Proteomes" id="UP000198851"/>
    </source>
</evidence>
<evidence type="ECO:0000256" key="3">
    <source>
        <dbReference type="HAMAP-Rule" id="MF_01384"/>
    </source>
</evidence>
<dbReference type="GO" id="GO:0005737">
    <property type="term" value="C:cytoplasm"/>
    <property type="evidence" value="ECO:0007669"/>
    <property type="project" value="UniProtKB-SubCell"/>
</dbReference>
<dbReference type="GO" id="GO:0016151">
    <property type="term" value="F:nickel cation binding"/>
    <property type="evidence" value="ECO:0007669"/>
    <property type="project" value="UniProtKB-UniRule"/>
</dbReference>
<gene>
    <name evidence="3" type="primary">ureD</name>
    <name evidence="4" type="ORF">SAMN04488036_103401</name>
</gene>
<comment type="subcellular location">
    <subcellularLocation>
        <location evidence="3">Cytoplasm</location>
    </subcellularLocation>
</comment>
<evidence type="ECO:0000256" key="1">
    <source>
        <dbReference type="ARBA" id="ARBA00007177"/>
    </source>
</evidence>
<keyword evidence="5" id="KW-1185">Reference proteome</keyword>
<proteinExistence type="inferred from homology"/>
<reference evidence="5" key="1">
    <citation type="submission" date="2016-10" db="EMBL/GenBank/DDBJ databases">
        <authorList>
            <person name="Varghese N."/>
            <person name="Submissions S."/>
        </authorList>
    </citation>
    <scope>NUCLEOTIDE SEQUENCE [LARGE SCALE GENOMIC DNA]</scope>
    <source>
        <strain evidence="5">DSM 28453</strain>
    </source>
</reference>
<comment type="subunit">
    <text evidence="3">UreD, UreF and UreG form a complex that acts as a GTP-hydrolysis-dependent molecular chaperone, activating the urease apoprotein by helping to assemble the nickel containing metallocenter of UreC. The UreE protein probably delivers the nickel.</text>
</comment>
<comment type="similarity">
    <text evidence="1 3">Belongs to the UreD family.</text>
</comment>
<sequence>MEGPIPARAHISSQPQPRAIGRALLRAKRRGAHTVLDDFRLSGSSRILFPRTGGDTLEAVLLNTSGGLTGGDDFDTDIVADSHSQLTLTTQAAERAYRSIDTRPARIHTSIKVHDCAQVNWLPQETIIFDGAHVDRSLTVDLDPSARFLLVEPMIFGRTAMGETVHDAAITDRITIRRNARVLFADRIAFTGDVQAHLDRPAIANGNRAMAALLYSAPDAECHLAPLRDLLPDTCGVSLIREGLIFARLLAEDGHALRQSLLPALRHLRGTDLPRTWIL</sequence>
<dbReference type="HAMAP" id="MF_01384">
    <property type="entry name" value="UreD"/>
    <property type="match status" value="1"/>
</dbReference>
<dbReference type="Proteomes" id="UP000198851">
    <property type="component" value="Unassembled WGS sequence"/>
</dbReference>
<evidence type="ECO:0000313" key="4">
    <source>
        <dbReference type="EMBL" id="SFK96406.1"/>
    </source>
</evidence>
<keyword evidence="3" id="KW-0963">Cytoplasm</keyword>
<dbReference type="OrthoDB" id="9798842at2"/>
<evidence type="ECO:0000256" key="2">
    <source>
        <dbReference type="ARBA" id="ARBA00023186"/>
    </source>
</evidence>
<accession>A0A1I4DWF3</accession>
<protein>
    <recommendedName>
        <fullName evidence="3">Urease accessory protein UreD</fullName>
    </recommendedName>
</protein>
<dbReference type="EMBL" id="FOSZ01000003">
    <property type="protein sequence ID" value="SFK96406.1"/>
    <property type="molecule type" value="Genomic_DNA"/>
</dbReference>
<dbReference type="PANTHER" id="PTHR33643:SF1">
    <property type="entry name" value="UREASE ACCESSORY PROTEIN D"/>
    <property type="match status" value="1"/>
</dbReference>
<dbReference type="InterPro" id="IPR002669">
    <property type="entry name" value="UreD"/>
</dbReference>